<evidence type="ECO:0000256" key="2">
    <source>
        <dbReference type="ARBA" id="ARBA00009199"/>
    </source>
</evidence>
<organism evidence="8 9">
    <name type="scientific">Roridomyces roridus</name>
    <dbReference type="NCBI Taxonomy" id="1738132"/>
    <lineage>
        <taxon>Eukaryota</taxon>
        <taxon>Fungi</taxon>
        <taxon>Dikarya</taxon>
        <taxon>Basidiomycota</taxon>
        <taxon>Agaricomycotina</taxon>
        <taxon>Agaricomycetes</taxon>
        <taxon>Agaricomycetidae</taxon>
        <taxon>Agaricales</taxon>
        <taxon>Marasmiineae</taxon>
        <taxon>Mycenaceae</taxon>
        <taxon>Roridomyces</taxon>
    </lineage>
</organism>
<evidence type="ECO:0000256" key="1">
    <source>
        <dbReference type="ARBA" id="ARBA00001311"/>
    </source>
</evidence>
<protein>
    <recommendedName>
        <fullName evidence="3">amidase</fullName>
        <ecNumber evidence="3">3.5.1.4</ecNumber>
    </recommendedName>
</protein>
<feature type="binding site" evidence="6">
    <location>
        <begin position="228"/>
        <end position="231"/>
    </location>
    <ligand>
        <name>substrate</name>
    </ligand>
</feature>
<dbReference type="PANTHER" id="PTHR46072:SF4">
    <property type="entry name" value="AMIDASE C550.07-RELATED"/>
    <property type="match status" value="1"/>
</dbReference>
<feature type="binding site" evidence="6">
    <location>
        <position position="182"/>
    </location>
    <ligand>
        <name>substrate</name>
    </ligand>
</feature>
<sequence>MQSDSSIRWPQIALNAVAERDARIPTHLRLSPDFMAEYRPGADGLMNPEELEITDLAQDATSILQRIRKKELTAVQVLLAFAKRAAIAHQLLCCLTEFFMESGLARARELDDYYERTGELVGPLHGLPISLKDHIHLAGHKSTAGFSSDLLQPPATKNALIAQILYDAGAVFYCKTNLPQSIMHLETYSFWGQTLNPYNTNLTPGGSSGGCGALVAFGGSPLSVGSDIGGSVRSPAANCGLWTIKATTWRVPKGAVSTTVPGADSIVSTLGPLCRSLRDMDLWLSVTINSKPWLQEPHLIPIPWQVPAAPTWSGSNGRIKIGVMWHDGVVLPQPPIRRALKALVDVLKTKPKSFEIIDYTPFKHFEISELVHELYFIDGGAVVQERAAVTGEPILPLTQWVVDQPRVKNHSAQEIWEMNIRRDTLRAEYVQHFNGQNVDVVLCPSGAGPAPALGTCKYWGYTNVWNFLDYPAATFPTGLYADPAIDLEDTVAHTPMSEADAYNSSCYKASIFTGAPLCLQLVHRRFHDELLVKALEEISKLLPLE</sequence>
<feature type="domain" description="Amidase" evidence="7">
    <location>
        <begin position="77"/>
        <end position="531"/>
    </location>
</feature>
<comment type="caution">
    <text evidence="8">The sequence shown here is derived from an EMBL/GenBank/DDBJ whole genome shotgun (WGS) entry which is preliminary data.</text>
</comment>
<evidence type="ECO:0000313" key="9">
    <source>
        <dbReference type="Proteomes" id="UP001221142"/>
    </source>
</evidence>
<dbReference type="InterPro" id="IPR036928">
    <property type="entry name" value="AS_sf"/>
</dbReference>
<dbReference type="EC" id="3.5.1.4" evidence="3"/>
<dbReference type="InterPro" id="IPR023631">
    <property type="entry name" value="Amidase_dom"/>
</dbReference>
<evidence type="ECO:0000256" key="4">
    <source>
        <dbReference type="ARBA" id="ARBA00022801"/>
    </source>
</evidence>
<dbReference type="SUPFAM" id="SSF75304">
    <property type="entry name" value="Amidase signature (AS) enzymes"/>
    <property type="match status" value="1"/>
</dbReference>
<dbReference type="AlphaFoldDB" id="A0AAD7FWY6"/>
<dbReference type="GO" id="GO:0004040">
    <property type="term" value="F:amidase activity"/>
    <property type="evidence" value="ECO:0007669"/>
    <property type="project" value="UniProtKB-EC"/>
</dbReference>
<evidence type="ECO:0000313" key="8">
    <source>
        <dbReference type="EMBL" id="KAJ7641779.1"/>
    </source>
</evidence>
<evidence type="ECO:0000256" key="3">
    <source>
        <dbReference type="ARBA" id="ARBA00012922"/>
    </source>
</evidence>
<feature type="active site" description="Charge relay system" evidence="5">
    <location>
        <position position="132"/>
    </location>
</feature>
<evidence type="ECO:0000256" key="6">
    <source>
        <dbReference type="PIRSR" id="PIRSR001221-2"/>
    </source>
</evidence>
<name>A0AAD7FWY6_9AGAR</name>
<dbReference type="Pfam" id="PF01425">
    <property type="entry name" value="Amidase"/>
    <property type="match status" value="1"/>
</dbReference>
<reference evidence="8" key="1">
    <citation type="submission" date="2023-03" db="EMBL/GenBank/DDBJ databases">
        <title>Massive genome expansion in bonnet fungi (Mycena s.s.) driven by repeated elements and novel gene families across ecological guilds.</title>
        <authorList>
            <consortium name="Lawrence Berkeley National Laboratory"/>
            <person name="Harder C.B."/>
            <person name="Miyauchi S."/>
            <person name="Viragh M."/>
            <person name="Kuo A."/>
            <person name="Thoen E."/>
            <person name="Andreopoulos B."/>
            <person name="Lu D."/>
            <person name="Skrede I."/>
            <person name="Drula E."/>
            <person name="Henrissat B."/>
            <person name="Morin E."/>
            <person name="Kohler A."/>
            <person name="Barry K."/>
            <person name="LaButti K."/>
            <person name="Morin E."/>
            <person name="Salamov A."/>
            <person name="Lipzen A."/>
            <person name="Mereny Z."/>
            <person name="Hegedus B."/>
            <person name="Baldrian P."/>
            <person name="Stursova M."/>
            <person name="Weitz H."/>
            <person name="Taylor A."/>
            <person name="Grigoriev I.V."/>
            <person name="Nagy L.G."/>
            <person name="Martin F."/>
            <person name="Kauserud H."/>
        </authorList>
    </citation>
    <scope>NUCLEOTIDE SEQUENCE</scope>
    <source>
        <strain evidence="8">9284</strain>
    </source>
</reference>
<keyword evidence="9" id="KW-1185">Reference proteome</keyword>
<dbReference type="EMBL" id="JARKIF010000004">
    <property type="protein sequence ID" value="KAJ7641779.1"/>
    <property type="molecule type" value="Genomic_DNA"/>
</dbReference>
<dbReference type="PIRSF" id="PIRSF001221">
    <property type="entry name" value="Amidase_fungi"/>
    <property type="match status" value="1"/>
</dbReference>
<proteinExistence type="inferred from homology"/>
<accession>A0AAD7FWY6</accession>
<evidence type="ECO:0000259" key="7">
    <source>
        <dbReference type="Pfam" id="PF01425"/>
    </source>
</evidence>
<evidence type="ECO:0000256" key="5">
    <source>
        <dbReference type="PIRSR" id="PIRSR001221-1"/>
    </source>
</evidence>
<feature type="active site" description="Acyl-ester intermediate" evidence="5">
    <location>
        <position position="231"/>
    </location>
</feature>
<comment type="catalytic activity">
    <reaction evidence="1">
        <text>a monocarboxylic acid amide + H2O = a monocarboxylate + NH4(+)</text>
        <dbReference type="Rhea" id="RHEA:12020"/>
        <dbReference type="ChEBI" id="CHEBI:15377"/>
        <dbReference type="ChEBI" id="CHEBI:28938"/>
        <dbReference type="ChEBI" id="CHEBI:35757"/>
        <dbReference type="ChEBI" id="CHEBI:83628"/>
        <dbReference type="EC" id="3.5.1.4"/>
    </reaction>
</comment>
<feature type="binding site" evidence="6">
    <location>
        <position position="207"/>
    </location>
    <ligand>
        <name>substrate</name>
    </ligand>
</feature>
<keyword evidence="4" id="KW-0378">Hydrolase</keyword>
<dbReference type="Gene3D" id="3.90.1300.10">
    <property type="entry name" value="Amidase signature (AS) domain"/>
    <property type="match status" value="1"/>
</dbReference>
<feature type="active site" description="Charge relay system" evidence="5">
    <location>
        <position position="207"/>
    </location>
</feature>
<dbReference type="InterPro" id="IPR020556">
    <property type="entry name" value="Amidase_CS"/>
</dbReference>
<gene>
    <name evidence="8" type="ORF">FB45DRAFT_900998</name>
</gene>
<dbReference type="PANTHER" id="PTHR46072">
    <property type="entry name" value="AMIDASE-RELATED-RELATED"/>
    <property type="match status" value="1"/>
</dbReference>
<dbReference type="PROSITE" id="PS00571">
    <property type="entry name" value="AMIDASES"/>
    <property type="match status" value="1"/>
</dbReference>
<comment type="similarity">
    <text evidence="2">Belongs to the amidase family.</text>
</comment>
<dbReference type="Proteomes" id="UP001221142">
    <property type="component" value="Unassembled WGS sequence"/>
</dbReference>